<evidence type="ECO:0000313" key="3">
    <source>
        <dbReference type="EMBL" id="PFH58790.1"/>
    </source>
</evidence>
<evidence type="ECO:0008006" key="5">
    <source>
        <dbReference type="Google" id="ProtNLM"/>
    </source>
</evidence>
<evidence type="ECO:0000313" key="4">
    <source>
        <dbReference type="Proteomes" id="UP000037136"/>
    </source>
</evidence>
<evidence type="ECO:0000256" key="2">
    <source>
        <dbReference type="SAM" id="SignalP"/>
    </source>
</evidence>
<feature type="chain" id="PRO_5013106431" description="Secreted protein" evidence="2">
    <location>
        <begin position="22"/>
        <end position="80"/>
    </location>
</feature>
<keyword evidence="4" id="KW-1185">Reference proteome</keyword>
<feature type="signal peptide" evidence="2">
    <location>
        <begin position="1"/>
        <end position="21"/>
    </location>
</feature>
<accession>A0A2A9PD44</accession>
<dbReference type="EMBL" id="LAZP02000255">
    <property type="protein sequence ID" value="PFH58790.1"/>
    <property type="molecule type" value="Genomic_DNA"/>
</dbReference>
<gene>
    <name evidence="3" type="ORF">XA68_13206</name>
</gene>
<reference evidence="3 4" key="2">
    <citation type="journal article" date="2017" name="Sci. Rep.">
        <title>Ant-infecting Ophiocordyceps genomes reveal a high diversity of potential behavioral manipulation genes and a possible major role for enterotoxins.</title>
        <authorList>
            <person name="de Bekker C."/>
            <person name="Ohm R.A."/>
            <person name="Evans H.C."/>
            <person name="Brachmann A."/>
            <person name="Hughes D.P."/>
        </authorList>
    </citation>
    <scope>NUCLEOTIDE SEQUENCE [LARGE SCALE GENOMIC DNA]</scope>
    <source>
        <strain evidence="3 4">SC16a</strain>
    </source>
</reference>
<protein>
    <recommendedName>
        <fullName evidence="5">Secreted protein</fullName>
    </recommendedName>
</protein>
<organism evidence="3 4">
    <name type="scientific">Ophiocordyceps unilateralis</name>
    <name type="common">Zombie-ant fungus</name>
    <name type="synonym">Torrubia unilateralis</name>
    <dbReference type="NCBI Taxonomy" id="268505"/>
    <lineage>
        <taxon>Eukaryota</taxon>
        <taxon>Fungi</taxon>
        <taxon>Dikarya</taxon>
        <taxon>Ascomycota</taxon>
        <taxon>Pezizomycotina</taxon>
        <taxon>Sordariomycetes</taxon>
        <taxon>Hypocreomycetidae</taxon>
        <taxon>Hypocreales</taxon>
        <taxon>Ophiocordycipitaceae</taxon>
        <taxon>Ophiocordyceps</taxon>
    </lineage>
</organism>
<name>A0A2A9PD44_OPHUN</name>
<reference evidence="3 4" key="1">
    <citation type="journal article" date="2015" name="BMC Genomics">
        <title>Gene expression during zombie ant biting behavior reflects the complexity underlying fungal parasitic behavioral manipulation.</title>
        <authorList>
            <person name="de Bekker C."/>
            <person name="Ohm R.A."/>
            <person name="Loreto R.G."/>
            <person name="Sebastian A."/>
            <person name="Albert I."/>
            <person name="Merrow M."/>
            <person name="Brachmann A."/>
            <person name="Hughes D.P."/>
        </authorList>
    </citation>
    <scope>NUCLEOTIDE SEQUENCE [LARGE SCALE GENOMIC DNA]</scope>
    <source>
        <strain evidence="3 4">SC16a</strain>
    </source>
</reference>
<sequence>MVKSWCNPALLALLCSQQGHAAVLGRKHKRLTENSHTNSHRPKTFRNPGSPSSRCTDDQSHQEGIDETSEGPTSKLFGQD</sequence>
<keyword evidence="2" id="KW-0732">Signal</keyword>
<evidence type="ECO:0000256" key="1">
    <source>
        <dbReference type="SAM" id="MobiDB-lite"/>
    </source>
</evidence>
<dbReference type="Proteomes" id="UP000037136">
    <property type="component" value="Unassembled WGS sequence"/>
</dbReference>
<feature type="compositionally biased region" description="Basic and acidic residues" evidence="1">
    <location>
        <begin position="55"/>
        <end position="64"/>
    </location>
</feature>
<feature type="region of interest" description="Disordered" evidence="1">
    <location>
        <begin position="28"/>
        <end position="80"/>
    </location>
</feature>
<dbReference type="AlphaFoldDB" id="A0A2A9PD44"/>
<proteinExistence type="predicted"/>
<comment type="caution">
    <text evidence="3">The sequence shown here is derived from an EMBL/GenBank/DDBJ whole genome shotgun (WGS) entry which is preliminary data.</text>
</comment>